<keyword evidence="2" id="KW-0808">Transferase</keyword>
<evidence type="ECO:0000313" key="2">
    <source>
        <dbReference type="EMBL" id="AQQ52520.1"/>
    </source>
</evidence>
<dbReference type="InterPro" id="IPR029055">
    <property type="entry name" value="Ntn_hydrolases_N"/>
</dbReference>
<dbReference type="CDD" id="cd01935">
    <property type="entry name" value="Ntn_CGH_like"/>
    <property type="match status" value="1"/>
</dbReference>
<dbReference type="KEGG" id="pmar:B0X71_05035"/>
<reference evidence="2 3" key="1">
    <citation type="submission" date="2017-02" db="EMBL/GenBank/DDBJ databases">
        <title>The complete genomic sequence of a novel cold adapted crude oil-degrading bacterium Planococcus qaidamina Y42.</title>
        <authorList>
            <person name="Yang R."/>
        </authorList>
    </citation>
    <scope>NUCLEOTIDE SEQUENCE [LARGE SCALE GENOMIC DNA]</scope>
    <source>
        <strain evidence="2 3">Y42</strain>
    </source>
</reference>
<dbReference type="PANTHER" id="PTHR34180">
    <property type="entry name" value="PEPTIDASE C45"/>
    <property type="match status" value="1"/>
</dbReference>
<dbReference type="OrthoDB" id="8617387at2"/>
<dbReference type="InterPro" id="IPR047801">
    <property type="entry name" value="Peptidase_C45"/>
</dbReference>
<dbReference type="RefSeq" id="WP_077588404.1">
    <property type="nucleotide sequence ID" value="NZ_CP019640.1"/>
</dbReference>
<dbReference type="NCBIfam" id="NF040521">
    <property type="entry name" value="C45_proenzyme"/>
    <property type="match status" value="1"/>
</dbReference>
<organism evidence="2 3">
    <name type="scientific">Planococcus lenghuensis</name>
    <dbReference type="NCBI Taxonomy" id="2213202"/>
    <lineage>
        <taxon>Bacteria</taxon>
        <taxon>Bacillati</taxon>
        <taxon>Bacillota</taxon>
        <taxon>Bacilli</taxon>
        <taxon>Bacillales</taxon>
        <taxon>Caryophanaceae</taxon>
        <taxon>Planococcus</taxon>
    </lineage>
</organism>
<keyword evidence="2" id="KW-0012">Acyltransferase</keyword>
<dbReference type="InterPro" id="IPR005079">
    <property type="entry name" value="Peptidase_C45_hydrolase"/>
</dbReference>
<dbReference type="Gene3D" id="3.60.60.10">
    <property type="entry name" value="Penicillin V Acylase, Chain A"/>
    <property type="match status" value="1"/>
</dbReference>
<name>A0A1Q2KWF0_9BACL</name>
<feature type="domain" description="Peptidase C45 hydrolase" evidence="1">
    <location>
        <begin position="106"/>
        <end position="311"/>
    </location>
</feature>
<dbReference type="EMBL" id="CP019640">
    <property type="protein sequence ID" value="AQQ52520.1"/>
    <property type="molecule type" value="Genomic_DNA"/>
</dbReference>
<evidence type="ECO:0000313" key="3">
    <source>
        <dbReference type="Proteomes" id="UP000188184"/>
    </source>
</evidence>
<keyword evidence="3" id="KW-1185">Reference proteome</keyword>
<sequence length="349" mass="39723">MGRVYSDVVQFRGSHYDFGYKQGVLLKDSVILPNRKKQWDASRARNFMTNEQEALKLLKQLAPKILEEIQGLADALNWNRTDALREFGGYYIEYTRSGCSILTGLDYMVRNYDSTPIGYEGRFAFYQPTDGGYATAGPTMQITGRMDGINEKGLVMGYNFINRRNSGDGFICNMIGRMILENCATIDEAVALLREIPHRRSFSYVLLDRSGETVVAETSPRMVKIRRSTISTNHFELLTSENRYRTDDSRRRQQLIQERQAETADAFDAFRLLNDTQRGVFSKKYGASAGTLHTAVYAPDTLRIGFALGGDRLPLMLDFGQWLDGKPFNIKRINGEIESELEFVNKETI</sequence>
<proteinExistence type="predicted"/>
<dbReference type="AlphaFoldDB" id="A0A1Q2KWF0"/>
<accession>A0A1Q2KWF0</accession>
<dbReference type="GO" id="GO:0016746">
    <property type="term" value="F:acyltransferase activity"/>
    <property type="evidence" value="ECO:0007669"/>
    <property type="project" value="UniProtKB-KW"/>
</dbReference>
<dbReference type="Pfam" id="PF03417">
    <property type="entry name" value="AAT"/>
    <property type="match status" value="1"/>
</dbReference>
<evidence type="ECO:0000259" key="1">
    <source>
        <dbReference type="Pfam" id="PF03417"/>
    </source>
</evidence>
<gene>
    <name evidence="2" type="ORF">B0X71_05035</name>
</gene>
<dbReference type="Proteomes" id="UP000188184">
    <property type="component" value="Chromosome"/>
</dbReference>
<dbReference type="InterPro" id="IPR047794">
    <property type="entry name" value="C45_proenzyme-like"/>
</dbReference>
<dbReference type="PANTHER" id="PTHR34180:SF1">
    <property type="entry name" value="BETA-ALANYL-DOPAMINE_CARCININE HYDROLASE"/>
    <property type="match status" value="1"/>
</dbReference>
<dbReference type="SUPFAM" id="SSF56235">
    <property type="entry name" value="N-terminal nucleophile aminohydrolases (Ntn hydrolases)"/>
    <property type="match status" value="1"/>
</dbReference>
<protein>
    <submittedName>
        <fullName evidence="2">Acyl-CoA--6-aminopenicillanic acid acyltransferase</fullName>
    </submittedName>
</protein>